<feature type="region of interest" description="Disordered" evidence="1">
    <location>
        <begin position="1"/>
        <end position="33"/>
    </location>
</feature>
<feature type="region of interest" description="Disordered" evidence="1">
    <location>
        <begin position="90"/>
        <end position="127"/>
    </location>
</feature>
<keyword evidence="2" id="KW-0472">Membrane</keyword>
<feature type="compositionally biased region" description="Basic and acidic residues" evidence="1">
    <location>
        <begin position="19"/>
        <end position="28"/>
    </location>
</feature>
<dbReference type="EMBL" id="ONZQ02000015">
    <property type="protein sequence ID" value="SPO06131.1"/>
    <property type="molecule type" value="Genomic_DNA"/>
</dbReference>
<keyword evidence="2" id="KW-1133">Transmembrane helix</keyword>
<evidence type="ECO:0000256" key="2">
    <source>
        <dbReference type="SAM" id="Phobius"/>
    </source>
</evidence>
<dbReference type="Proteomes" id="UP001187682">
    <property type="component" value="Unassembled WGS sequence"/>
</dbReference>
<keyword evidence="4" id="KW-1185">Reference proteome</keyword>
<accession>A0AAE8N4A4</accession>
<proteinExistence type="predicted"/>
<evidence type="ECO:0000313" key="3">
    <source>
        <dbReference type="EMBL" id="SPO06131.1"/>
    </source>
</evidence>
<protein>
    <submittedName>
        <fullName evidence="3">Uncharacterized protein</fullName>
    </submittedName>
</protein>
<feature type="transmembrane region" description="Helical" evidence="2">
    <location>
        <begin position="35"/>
        <end position="56"/>
    </location>
</feature>
<reference evidence="3" key="1">
    <citation type="submission" date="2018-03" db="EMBL/GenBank/DDBJ databases">
        <authorList>
            <person name="Guldener U."/>
        </authorList>
    </citation>
    <scope>NUCLEOTIDE SEQUENCE</scope>
</reference>
<keyword evidence="2" id="KW-0812">Transmembrane</keyword>
<feature type="region of interest" description="Disordered" evidence="1">
    <location>
        <begin position="340"/>
        <end position="447"/>
    </location>
</feature>
<comment type="caution">
    <text evidence="3">The sequence shown here is derived from an EMBL/GenBank/DDBJ whole genome shotgun (WGS) entry which is preliminary data.</text>
</comment>
<feature type="compositionally biased region" description="Low complexity" evidence="1">
    <location>
        <begin position="101"/>
        <end position="120"/>
    </location>
</feature>
<name>A0AAE8N4A4_9PEZI</name>
<evidence type="ECO:0000256" key="1">
    <source>
        <dbReference type="SAM" id="MobiDB-lite"/>
    </source>
</evidence>
<sequence length="447" mass="48306">MYQYRAIPPSYPGPLLVRRQNDQNRKNDPGPPSTGLIATVGVVGFLAVAVIVYCALRSVRRRHKNPKYLPTAYLKGVWINWGVPSRGTYEPAGAAAESDPSANTGTGTTSTTANNTSGGARVDRNTSVRSIMTLPPYRIDPTNTERVIGREGERDGVDVVVELPTEENLEGLREDEMEALYQLRLARRQQLADRAQRREARREARSRNDTAALESLRAQDVSATADRSVLELLRSDHERLKNERLSAVSSVAYADVGVARHDGTRIRANSIESERAGLLSDAASIALSTLSGDRRSSVVTERERSDSALSLNTDLASIAPRGRASSGAGSMHRSIHMRADSGSDFGEADVGDSTIPLHSPPGYEDEASDHGRSTTPIAEPPPGYPGRDSSPEAVGARGDNESPPSDVGRDQRPSRRGVGGVPQLPSLRLSSVPQIVIEPSQDQPRER</sequence>
<gene>
    <name evidence="3" type="ORF">DNG_08820</name>
</gene>
<organism evidence="3 4">
    <name type="scientific">Cephalotrichum gorgonifer</name>
    <dbReference type="NCBI Taxonomy" id="2041049"/>
    <lineage>
        <taxon>Eukaryota</taxon>
        <taxon>Fungi</taxon>
        <taxon>Dikarya</taxon>
        <taxon>Ascomycota</taxon>
        <taxon>Pezizomycotina</taxon>
        <taxon>Sordariomycetes</taxon>
        <taxon>Hypocreomycetidae</taxon>
        <taxon>Microascales</taxon>
        <taxon>Microascaceae</taxon>
        <taxon>Cephalotrichum</taxon>
    </lineage>
</organism>
<evidence type="ECO:0000313" key="4">
    <source>
        <dbReference type="Proteomes" id="UP001187682"/>
    </source>
</evidence>
<dbReference type="AlphaFoldDB" id="A0AAE8N4A4"/>